<name>A0ABN1IFI7_9FLAO</name>
<organism evidence="1 2">
    <name type="scientific">Aquimarina litoralis</name>
    <dbReference type="NCBI Taxonomy" id="584605"/>
    <lineage>
        <taxon>Bacteria</taxon>
        <taxon>Pseudomonadati</taxon>
        <taxon>Bacteroidota</taxon>
        <taxon>Flavobacteriia</taxon>
        <taxon>Flavobacteriales</taxon>
        <taxon>Flavobacteriaceae</taxon>
        <taxon>Aquimarina</taxon>
    </lineage>
</organism>
<reference evidence="1 2" key="1">
    <citation type="journal article" date="2019" name="Int. J. Syst. Evol. Microbiol.">
        <title>The Global Catalogue of Microorganisms (GCM) 10K type strain sequencing project: providing services to taxonomists for standard genome sequencing and annotation.</title>
        <authorList>
            <consortium name="The Broad Institute Genomics Platform"/>
            <consortium name="The Broad Institute Genome Sequencing Center for Infectious Disease"/>
            <person name="Wu L."/>
            <person name="Ma J."/>
        </authorList>
    </citation>
    <scope>NUCLEOTIDE SEQUENCE [LARGE SCALE GENOMIC DNA]</scope>
    <source>
        <strain evidence="1 2">JCM 15974</strain>
    </source>
</reference>
<dbReference type="EMBL" id="BAAAGE010000001">
    <property type="protein sequence ID" value="GAA0711594.1"/>
    <property type="molecule type" value="Genomic_DNA"/>
</dbReference>
<accession>A0ABN1IFI7</accession>
<comment type="caution">
    <text evidence="1">The sequence shown here is derived from an EMBL/GenBank/DDBJ whole genome shotgun (WGS) entry which is preliminary data.</text>
</comment>
<evidence type="ECO:0000313" key="1">
    <source>
        <dbReference type="EMBL" id="GAA0711594.1"/>
    </source>
</evidence>
<keyword evidence="2" id="KW-1185">Reference proteome</keyword>
<proteinExistence type="predicted"/>
<dbReference type="Proteomes" id="UP001501758">
    <property type="component" value="Unassembled WGS sequence"/>
</dbReference>
<sequence>MRQLMTFTVFVLITSFYSFSQERTNDLQQLVGEWKLDMSPQDNTDSNFAMMRIDKITSKSVEGTFYREGVKMREGRVNTQLDVIYVALISGDNSGDYNTTFYYKNGKLYGSTHAIKKDFLAVWTAEKIK</sequence>
<dbReference type="RefSeq" id="WP_343909482.1">
    <property type="nucleotide sequence ID" value="NZ_BAAAGE010000001.1"/>
</dbReference>
<gene>
    <name evidence="1" type="ORF">GCM10009430_01220</name>
</gene>
<protein>
    <recommendedName>
        <fullName evidence="3">Extracellular endo-alpha-(1-&gt;5)-L-arabinanase C-terminal domain-containing protein</fullName>
    </recommendedName>
</protein>
<evidence type="ECO:0008006" key="3">
    <source>
        <dbReference type="Google" id="ProtNLM"/>
    </source>
</evidence>
<evidence type="ECO:0000313" key="2">
    <source>
        <dbReference type="Proteomes" id="UP001501758"/>
    </source>
</evidence>